<evidence type="ECO:0000313" key="2">
    <source>
        <dbReference type="Proteomes" id="UP001055879"/>
    </source>
</evidence>
<comment type="caution">
    <text evidence="1">The sequence shown here is derived from an EMBL/GenBank/DDBJ whole genome shotgun (WGS) entry which is preliminary data.</text>
</comment>
<gene>
    <name evidence="1" type="ORF">L6452_22234</name>
</gene>
<accession>A0ACB9B035</accession>
<keyword evidence="2" id="KW-1185">Reference proteome</keyword>
<dbReference type="EMBL" id="CM042053">
    <property type="protein sequence ID" value="KAI3715260.1"/>
    <property type="molecule type" value="Genomic_DNA"/>
</dbReference>
<protein>
    <submittedName>
        <fullName evidence="1">Uncharacterized protein</fullName>
    </submittedName>
</protein>
<evidence type="ECO:0000313" key="1">
    <source>
        <dbReference type="EMBL" id="KAI3715260.1"/>
    </source>
</evidence>
<reference evidence="2" key="1">
    <citation type="journal article" date="2022" name="Mol. Ecol. Resour.">
        <title>The genomes of chicory, endive, great burdock and yacon provide insights into Asteraceae palaeo-polyploidization history and plant inulin production.</title>
        <authorList>
            <person name="Fan W."/>
            <person name="Wang S."/>
            <person name="Wang H."/>
            <person name="Wang A."/>
            <person name="Jiang F."/>
            <person name="Liu H."/>
            <person name="Zhao H."/>
            <person name="Xu D."/>
            <person name="Zhang Y."/>
        </authorList>
    </citation>
    <scope>NUCLEOTIDE SEQUENCE [LARGE SCALE GENOMIC DNA]</scope>
    <source>
        <strain evidence="2">cv. Niubang</strain>
    </source>
</reference>
<name>A0ACB9B035_ARCLA</name>
<proteinExistence type="predicted"/>
<organism evidence="1 2">
    <name type="scientific">Arctium lappa</name>
    <name type="common">Greater burdock</name>
    <name type="synonym">Lappa major</name>
    <dbReference type="NCBI Taxonomy" id="4217"/>
    <lineage>
        <taxon>Eukaryota</taxon>
        <taxon>Viridiplantae</taxon>
        <taxon>Streptophyta</taxon>
        <taxon>Embryophyta</taxon>
        <taxon>Tracheophyta</taxon>
        <taxon>Spermatophyta</taxon>
        <taxon>Magnoliopsida</taxon>
        <taxon>eudicotyledons</taxon>
        <taxon>Gunneridae</taxon>
        <taxon>Pentapetalae</taxon>
        <taxon>asterids</taxon>
        <taxon>campanulids</taxon>
        <taxon>Asterales</taxon>
        <taxon>Asteraceae</taxon>
        <taxon>Carduoideae</taxon>
        <taxon>Cardueae</taxon>
        <taxon>Arctiinae</taxon>
        <taxon>Arctium</taxon>
    </lineage>
</organism>
<reference evidence="1 2" key="2">
    <citation type="journal article" date="2022" name="Mol. Ecol. Resour.">
        <title>The genomes of chicory, endive, great burdock and yacon provide insights into Asteraceae paleo-polyploidization history and plant inulin production.</title>
        <authorList>
            <person name="Fan W."/>
            <person name="Wang S."/>
            <person name="Wang H."/>
            <person name="Wang A."/>
            <person name="Jiang F."/>
            <person name="Liu H."/>
            <person name="Zhao H."/>
            <person name="Xu D."/>
            <person name="Zhang Y."/>
        </authorList>
    </citation>
    <scope>NUCLEOTIDE SEQUENCE [LARGE SCALE GENOMIC DNA]</scope>
    <source>
        <strain evidence="2">cv. Niubang</strain>
    </source>
</reference>
<sequence length="702" mass="81544">MMKSLYEGPMVKEMKVIPATSTTPATAVETPLSEYDEKELSRYKADSLAKSNLILALPNSIYNIIDCFKHNPMLMWTQLDKIMLGTAMSTQLRHTRFMNNFEKFQAKDGESLKSVFDRFWAVINDLFKIKVTKTELEANLKFLNALQPEWNKACHRIRNDVRISTMPIQELYEILMTDESMVMEKKAKMDKKNKPQSVDPIALIANQLVEQTLTESAYDGSTNDDGEALEKAMTFLTQLYQKRFKNKSGSNNLQFTSGSKTGSSSKTYTPKYEQAKRVDQKKDDKKVINCFNCGKPRHMLKDCRVKRVKNADFYRKKLALAEKNESGTVLLVEEEYWLDHSDNEADNEEVASMCFVGDDQSDDEEDDTSSDGSEVISDFNYNFFLSQINVFILALHDLHSKLVSEKFKNQEKSDFIEKLQISLKDEKSILIDIKEKFQKQLVDHEKSNQTYRDSLTDLNSSNKILSEKIIVLERKLYKREQSEQTIYMNKPRSEEAIKDRWGLDRTVRESSRKIWRKKRISEEYFVDEDKCMPKCTRLKDVKEHTHVKMPMSTMLKDANEHTSHDTCFALHTWPAKLVLRIKHDTQTLLCVSSMARKSCFASPMWNANLSLRFLHGTQTTPVFSVSLILQIFRCLVSNIRMTKLIKIIKVMRVRSQGEVKETKSLNVYLLIKIRSKILFSDLQQNLLLFLLRTLQFIQDHSK</sequence>
<dbReference type="Proteomes" id="UP001055879">
    <property type="component" value="Linkage Group LG07"/>
</dbReference>